<dbReference type="SUPFAM" id="SSF54495">
    <property type="entry name" value="UBC-like"/>
    <property type="match status" value="1"/>
</dbReference>
<feature type="domain" description="UBC core" evidence="2">
    <location>
        <begin position="55"/>
        <end position="214"/>
    </location>
</feature>
<name>A0A9Q0RNN5_BLOTA</name>
<dbReference type="OMA" id="NCHHISM"/>
<keyword evidence="4" id="KW-1185">Reference proteome</keyword>
<feature type="region of interest" description="Disordered" evidence="1">
    <location>
        <begin position="1"/>
        <end position="44"/>
    </location>
</feature>
<dbReference type="Proteomes" id="UP001142055">
    <property type="component" value="Chromosome 2"/>
</dbReference>
<evidence type="ECO:0000313" key="3">
    <source>
        <dbReference type="EMBL" id="KAJ6220959.1"/>
    </source>
</evidence>
<dbReference type="Gene3D" id="3.10.110.10">
    <property type="entry name" value="Ubiquitin Conjugating Enzyme"/>
    <property type="match status" value="1"/>
</dbReference>
<reference evidence="3" key="1">
    <citation type="submission" date="2022-12" db="EMBL/GenBank/DDBJ databases">
        <title>Genome assemblies of Blomia tropicalis.</title>
        <authorList>
            <person name="Cui Y."/>
        </authorList>
    </citation>
    <scope>NUCLEOTIDE SEQUENCE</scope>
    <source>
        <tissue evidence="3">Adult mites</tissue>
    </source>
</reference>
<comment type="caution">
    <text evidence="3">The sequence shown here is derived from an EMBL/GenBank/DDBJ whole genome shotgun (WGS) entry which is preliminary data.</text>
</comment>
<evidence type="ECO:0000256" key="1">
    <source>
        <dbReference type="SAM" id="MobiDB-lite"/>
    </source>
</evidence>
<dbReference type="CDD" id="cd23814">
    <property type="entry name" value="UEV_AKTIP"/>
    <property type="match status" value="1"/>
</dbReference>
<dbReference type="SMART" id="SM00212">
    <property type="entry name" value="UBCc"/>
    <property type="match status" value="1"/>
</dbReference>
<organism evidence="3 4">
    <name type="scientific">Blomia tropicalis</name>
    <name type="common">Mite</name>
    <dbReference type="NCBI Taxonomy" id="40697"/>
    <lineage>
        <taxon>Eukaryota</taxon>
        <taxon>Metazoa</taxon>
        <taxon>Ecdysozoa</taxon>
        <taxon>Arthropoda</taxon>
        <taxon>Chelicerata</taxon>
        <taxon>Arachnida</taxon>
        <taxon>Acari</taxon>
        <taxon>Acariformes</taxon>
        <taxon>Sarcoptiformes</taxon>
        <taxon>Astigmata</taxon>
        <taxon>Glycyphagoidea</taxon>
        <taxon>Echimyopodidae</taxon>
        <taxon>Blomia</taxon>
    </lineage>
</organism>
<accession>A0A9Q0RNN5</accession>
<dbReference type="PROSITE" id="PS50127">
    <property type="entry name" value="UBC_2"/>
    <property type="match status" value="1"/>
</dbReference>
<dbReference type="AlphaFoldDB" id="A0A9Q0RNN5"/>
<dbReference type="Pfam" id="PF00179">
    <property type="entry name" value="UQ_con"/>
    <property type="match status" value="1"/>
</dbReference>
<evidence type="ECO:0000313" key="4">
    <source>
        <dbReference type="Proteomes" id="UP001142055"/>
    </source>
</evidence>
<feature type="compositionally biased region" description="Basic residues" evidence="1">
    <location>
        <begin position="11"/>
        <end position="22"/>
    </location>
</feature>
<dbReference type="InterPro" id="IPR016135">
    <property type="entry name" value="UBQ-conjugating_enzyme/RWD"/>
</dbReference>
<gene>
    <name evidence="3" type="ORF">RDWZM_006771</name>
</gene>
<sequence>MDPRSNVQSKPIHHLHHHHQHLEHRSSQSHHQMAFPMPSETTQSLPPSVQCSPIFVEYQLMKEFVLFQKQNLSHVYLIPSYGSAFDWFGIMFIHGGLYAGKCLRFTVHISPSYPNCDVPRIVFDPIPTHPLVDVNNGELDTSFLYPKWNSTNNFIFEIIAQAKHMFEINEIFDLRKFVHIDRKLGFNSTEQLRLTIAKEMANFNDKVIQKEGHDKHFIRFDEPDNPSIIDKLRDKLINGKISTTNGNEFILDNHRSNPYAGGNGYGSPSISGLSWTKKIMFK</sequence>
<proteinExistence type="predicted"/>
<dbReference type="InterPro" id="IPR000608">
    <property type="entry name" value="UBC"/>
</dbReference>
<dbReference type="OrthoDB" id="5596422at2759"/>
<protein>
    <recommendedName>
        <fullName evidence="2">UBC core domain-containing protein</fullName>
    </recommendedName>
</protein>
<dbReference type="EMBL" id="JAPWDV010000002">
    <property type="protein sequence ID" value="KAJ6220959.1"/>
    <property type="molecule type" value="Genomic_DNA"/>
</dbReference>
<evidence type="ECO:0000259" key="2">
    <source>
        <dbReference type="PROSITE" id="PS50127"/>
    </source>
</evidence>